<name>A0A378KY51_9GAMM</name>
<dbReference type="RefSeq" id="WP_058475424.1">
    <property type="nucleotide sequence ID" value="NZ_CAAAIL010000029.1"/>
</dbReference>
<dbReference type="SUPFAM" id="SSF54909">
    <property type="entry name" value="Dimeric alpha+beta barrel"/>
    <property type="match status" value="1"/>
</dbReference>
<feature type="domain" description="YCII-related" evidence="2">
    <location>
        <begin position="11"/>
        <end position="97"/>
    </location>
</feature>
<dbReference type="Proteomes" id="UP000054639">
    <property type="component" value="Unassembled WGS sequence"/>
</dbReference>
<dbReference type="PANTHER" id="PTHR33606">
    <property type="entry name" value="PROTEIN YCII"/>
    <property type="match status" value="1"/>
</dbReference>
<organism evidence="4 6">
    <name type="scientific">Legionella quateirensis</name>
    <dbReference type="NCBI Taxonomy" id="45072"/>
    <lineage>
        <taxon>Bacteria</taxon>
        <taxon>Pseudomonadati</taxon>
        <taxon>Pseudomonadota</taxon>
        <taxon>Gammaproteobacteria</taxon>
        <taxon>Legionellales</taxon>
        <taxon>Legionellaceae</taxon>
        <taxon>Legionella</taxon>
    </lineage>
</organism>
<dbReference type="InterPro" id="IPR005545">
    <property type="entry name" value="YCII"/>
</dbReference>
<keyword evidence="5" id="KW-1185">Reference proteome</keyword>
<dbReference type="Pfam" id="PF03795">
    <property type="entry name" value="YCII"/>
    <property type="match status" value="1"/>
</dbReference>
<dbReference type="InterPro" id="IPR051807">
    <property type="entry name" value="Sec-metab_biosynth-assoc"/>
</dbReference>
<dbReference type="AlphaFoldDB" id="A0A378KY51"/>
<proteinExistence type="inferred from homology"/>
<sequence length="113" mass="13060">MYEEFPFEHYYAFVCTDSENSSETRELGREAHVARLNKLREEGRLLLAGPLLDTQHQGVPRGGLIIAKFNSLQDAEDWLKEEPYLKIKAYQDVTIFAYKNVFINPVQGVTHDQ</sequence>
<dbReference type="Gene3D" id="3.30.70.1060">
    <property type="entry name" value="Dimeric alpha+beta barrel"/>
    <property type="match status" value="1"/>
</dbReference>
<protein>
    <submittedName>
        <fullName evidence="4">YciI-like protein</fullName>
    </submittedName>
</protein>
<evidence type="ECO:0000313" key="5">
    <source>
        <dbReference type="Proteomes" id="UP000054639"/>
    </source>
</evidence>
<evidence type="ECO:0000259" key="2">
    <source>
        <dbReference type="Pfam" id="PF03795"/>
    </source>
</evidence>
<dbReference type="EMBL" id="LNYR01000048">
    <property type="protein sequence ID" value="KTD43412.1"/>
    <property type="molecule type" value="Genomic_DNA"/>
</dbReference>
<dbReference type="Proteomes" id="UP000254230">
    <property type="component" value="Unassembled WGS sequence"/>
</dbReference>
<reference evidence="4 6" key="2">
    <citation type="submission" date="2018-06" db="EMBL/GenBank/DDBJ databases">
        <authorList>
            <consortium name="Pathogen Informatics"/>
            <person name="Doyle S."/>
        </authorList>
    </citation>
    <scope>NUCLEOTIDE SEQUENCE [LARGE SCALE GENOMIC DNA]</scope>
    <source>
        <strain evidence="4 6">NCTC12376</strain>
    </source>
</reference>
<reference evidence="3 5" key="1">
    <citation type="submission" date="2015-11" db="EMBL/GenBank/DDBJ databases">
        <title>Genomic analysis of 38 Legionella species identifies large and diverse effector repertoires.</title>
        <authorList>
            <person name="Burstein D."/>
            <person name="Amaro F."/>
            <person name="Zusman T."/>
            <person name="Lifshitz Z."/>
            <person name="Cohen O."/>
            <person name="Gilbert J.A."/>
            <person name="Pupko T."/>
            <person name="Shuman H.A."/>
            <person name="Segal G."/>
        </authorList>
    </citation>
    <scope>NUCLEOTIDE SEQUENCE [LARGE SCALE GENOMIC DNA]</scope>
    <source>
        <strain evidence="3 5">ATCC 49507</strain>
    </source>
</reference>
<dbReference type="InterPro" id="IPR011008">
    <property type="entry name" value="Dimeric_a/b-barrel"/>
</dbReference>
<comment type="similarity">
    <text evidence="1">Belongs to the YciI family.</text>
</comment>
<gene>
    <name evidence="3" type="ORF">Lqua_3313</name>
    <name evidence="4" type="ORF">NCTC12376_02116</name>
</gene>
<dbReference type="PANTHER" id="PTHR33606:SF3">
    <property type="entry name" value="PROTEIN YCII"/>
    <property type="match status" value="1"/>
</dbReference>
<dbReference type="STRING" id="45072.Lqua_3313"/>
<evidence type="ECO:0000313" key="3">
    <source>
        <dbReference type="EMBL" id="KTD43412.1"/>
    </source>
</evidence>
<accession>A0A378KY51</accession>
<evidence type="ECO:0000256" key="1">
    <source>
        <dbReference type="ARBA" id="ARBA00007689"/>
    </source>
</evidence>
<dbReference type="OrthoDB" id="9797014at2"/>
<dbReference type="EMBL" id="UGOW01000001">
    <property type="protein sequence ID" value="STY18298.1"/>
    <property type="molecule type" value="Genomic_DNA"/>
</dbReference>
<evidence type="ECO:0000313" key="6">
    <source>
        <dbReference type="Proteomes" id="UP000254230"/>
    </source>
</evidence>
<evidence type="ECO:0000313" key="4">
    <source>
        <dbReference type="EMBL" id="STY18298.1"/>
    </source>
</evidence>